<dbReference type="EMBL" id="SRLO01000227">
    <property type="protein sequence ID" value="TNN65973.1"/>
    <property type="molecule type" value="Genomic_DNA"/>
</dbReference>
<gene>
    <name evidence="2" type="ORF">EYF80_023846</name>
</gene>
<organism evidence="2 3">
    <name type="scientific">Liparis tanakae</name>
    <name type="common">Tanaka's snailfish</name>
    <dbReference type="NCBI Taxonomy" id="230148"/>
    <lineage>
        <taxon>Eukaryota</taxon>
        <taxon>Metazoa</taxon>
        <taxon>Chordata</taxon>
        <taxon>Craniata</taxon>
        <taxon>Vertebrata</taxon>
        <taxon>Euteleostomi</taxon>
        <taxon>Actinopterygii</taxon>
        <taxon>Neopterygii</taxon>
        <taxon>Teleostei</taxon>
        <taxon>Neoteleostei</taxon>
        <taxon>Acanthomorphata</taxon>
        <taxon>Eupercaria</taxon>
        <taxon>Perciformes</taxon>
        <taxon>Cottioidei</taxon>
        <taxon>Cottales</taxon>
        <taxon>Liparidae</taxon>
        <taxon>Liparis</taxon>
    </lineage>
</organism>
<name>A0A4Z2HLV7_9TELE</name>
<keyword evidence="3" id="KW-1185">Reference proteome</keyword>
<evidence type="ECO:0000313" key="3">
    <source>
        <dbReference type="Proteomes" id="UP000314294"/>
    </source>
</evidence>
<dbReference type="AlphaFoldDB" id="A0A4Z2HLV7"/>
<evidence type="ECO:0000313" key="2">
    <source>
        <dbReference type="EMBL" id="TNN65973.1"/>
    </source>
</evidence>
<comment type="caution">
    <text evidence="2">The sequence shown here is derived from an EMBL/GenBank/DDBJ whole genome shotgun (WGS) entry which is preliminary data.</text>
</comment>
<sequence>MDMTKKEEERLPKSPKGHSVCKQEHWGQGQLMRGYQGVKPFRDDCNTKRDGCGTPQSKRVLFPQCKLG</sequence>
<evidence type="ECO:0000256" key="1">
    <source>
        <dbReference type="SAM" id="MobiDB-lite"/>
    </source>
</evidence>
<feature type="compositionally biased region" description="Basic and acidic residues" evidence="1">
    <location>
        <begin position="1"/>
        <end position="12"/>
    </location>
</feature>
<feature type="region of interest" description="Disordered" evidence="1">
    <location>
        <begin position="1"/>
        <end position="22"/>
    </location>
</feature>
<reference evidence="2 3" key="1">
    <citation type="submission" date="2019-03" db="EMBL/GenBank/DDBJ databases">
        <title>First draft genome of Liparis tanakae, snailfish: a comprehensive survey of snailfish specific genes.</title>
        <authorList>
            <person name="Kim W."/>
            <person name="Song I."/>
            <person name="Jeong J.-H."/>
            <person name="Kim D."/>
            <person name="Kim S."/>
            <person name="Ryu S."/>
            <person name="Song J.Y."/>
            <person name="Lee S.K."/>
        </authorList>
    </citation>
    <scope>NUCLEOTIDE SEQUENCE [LARGE SCALE GENOMIC DNA]</scope>
    <source>
        <tissue evidence="2">Muscle</tissue>
    </source>
</reference>
<accession>A0A4Z2HLV7</accession>
<dbReference type="Proteomes" id="UP000314294">
    <property type="component" value="Unassembled WGS sequence"/>
</dbReference>
<proteinExistence type="predicted"/>
<protein>
    <submittedName>
        <fullName evidence="2">Uncharacterized protein</fullName>
    </submittedName>
</protein>